<evidence type="ECO:0000256" key="1">
    <source>
        <dbReference type="SAM" id="MobiDB-lite"/>
    </source>
</evidence>
<evidence type="ECO:0000259" key="3">
    <source>
        <dbReference type="Pfam" id="PF25372"/>
    </source>
</evidence>
<dbReference type="PANTHER" id="PTHR13318">
    <property type="entry name" value="PARTNER OF PAIRED, ISOFORM B-RELATED"/>
    <property type="match status" value="1"/>
</dbReference>
<organism evidence="4 5">
    <name type="scientific">Thamnocephalis sphaerospora</name>
    <dbReference type="NCBI Taxonomy" id="78915"/>
    <lineage>
        <taxon>Eukaryota</taxon>
        <taxon>Fungi</taxon>
        <taxon>Fungi incertae sedis</taxon>
        <taxon>Zoopagomycota</taxon>
        <taxon>Zoopagomycotina</taxon>
        <taxon>Zoopagomycetes</taxon>
        <taxon>Zoopagales</taxon>
        <taxon>Sigmoideomycetaceae</taxon>
        <taxon>Thamnocephalis</taxon>
    </lineage>
</organism>
<dbReference type="Gene3D" id="3.80.10.10">
    <property type="entry name" value="Ribonuclease Inhibitor"/>
    <property type="match status" value="2"/>
</dbReference>
<evidence type="ECO:0000313" key="4">
    <source>
        <dbReference type="EMBL" id="RKP05844.1"/>
    </source>
</evidence>
<evidence type="ECO:0000259" key="2">
    <source>
        <dbReference type="Pfam" id="PF12937"/>
    </source>
</evidence>
<accession>A0A4P9XJB2</accession>
<sequence length="624" mass="67866">MATRATAACVAASGNSTPLPLRSSAGPNCRVEGSAVRPAKRSAASDDTVGSDWDLAWHKAWNASRTPTAALVTSWDAPMNRPNGHPPAQKCRRGASAASSAYPVNTVVGRLPTETLSAIFHLLRCQPEDLRACERVCRRWRDTILPILWHAPQIYFAPLLDERHRCLGSSTAGSSELPNLGTRATTTTLTMDTPTVYTIRVRSRPPLDVDNVPVGIPLQERGKWIRQLDLWPAYSFVRDATVCRFMQHCIGLRTISLHGCIFITDESLCAIASACSATLLTINLSYCTRVTDAGVAVLARACASSLEQVNLRGCVRVTDQGLRALSHCSRLLRARLSELPKVSDTGLWALAQGCPRLQWLDLTGTNGCSDATAEALGRYCPRLAWLSMARIPSAEQRELTLPQQHHNDYISAPPTSSLFLSGNNDGRPLNNRDSDDAGGSSSVDPLNSQLWLEDNDDDSNSEESMDEAESVSHHSGSSVLASSSTSSAFWPPRGQRSVTAGLTDRGIAHLVVGCPQLSFLDLSFHHRLSDYGVERLAQEARYLVHVALIGCTNASERSLYALASLRRRHGRLACITMGGTPQLDEETVRRVTSDPTGLLKGWRRADAAGYATRELPGIAWLGKW</sequence>
<dbReference type="InterPro" id="IPR032675">
    <property type="entry name" value="LRR_dom_sf"/>
</dbReference>
<dbReference type="Proteomes" id="UP000271241">
    <property type="component" value="Unassembled WGS sequence"/>
</dbReference>
<dbReference type="SUPFAM" id="SSF81383">
    <property type="entry name" value="F-box domain"/>
    <property type="match status" value="1"/>
</dbReference>
<feature type="domain" description="F-box/LRR-repeat protein 15-like leucin rich repeat" evidence="3">
    <location>
        <begin position="246"/>
        <end position="377"/>
    </location>
</feature>
<dbReference type="SUPFAM" id="SSF52047">
    <property type="entry name" value="RNI-like"/>
    <property type="match status" value="1"/>
</dbReference>
<dbReference type="InterPro" id="IPR057207">
    <property type="entry name" value="FBXL15_LRR"/>
</dbReference>
<dbReference type="Pfam" id="PF25372">
    <property type="entry name" value="DUF7885"/>
    <property type="match status" value="1"/>
</dbReference>
<feature type="compositionally biased region" description="Polar residues" evidence="1">
    <location>
        <begin position="413"/>
        <end position="424"/>
    </location>
</feature>
<dbReference type="AlphaFoldDB" id="A0A4P9XJB2"/>
<dbReference type="STRING" id="78915.A0A4P9XJB2"/>
<name>A0A4P9XJB2_9FUNG</name>
<feature type="compositionally biased region" description="Acidic residues" evidence="1">
    <location>
        <begin position="453"/>
        <end position="469"/>
    </location>
</feature>
<feature type="compositionally biased region" description="Low complexity" evidence="1">
    <location>
        <begin position="473"/>
        <end position="488"/>
    </location>
</feature>
<gene>
    <name evidence="4" type="ORF">THASP1DRAFT_32324</name>
</gene>
<protein>
    <submittedName>
        <fullName evidence="4">Uncharacterized protein</fullName>
    </submittedName>
</protein>
<feature type="region of interest" description="Disordered" evidence="1">
    <location>
        <begin position="406"/>
        <end position="492"/>
    </location>
</feature>
<dbReference type="InterPro" id="IPR006553">
    <property type="entry name" value="Leu-rich_rpt_Cys-con_subtyp"/>
</dbReference>
<dbReference type="Gene3D" id="1.20.1280.50">
    <property type="match status" value="1"/>
</dbReference>
<reference evidence="5" key="1">
    <citation type="journal article" date="2018" name="Nat. Microbiol.">
        <title>Leveraging single-cell genomics to expand the fungal tree of life.</title>
        <authorList>
            <person name="Ahrendt S.R."/>
            <person name="Quandt C.A."/>
            <person name="Ciobanu D."/>
            <person name="Clum A."/>
            <person name="Salamov A."/>
            <person name="Andreopoulos B."/>
            <person name="Cheng J.F."/>
            <person name="Woyke T."/>
            <person name="Pelin A."/>
            <person name="Henrissat B."/>
            <person name="Reynolds N.K."/>
            <person name="Benny G.L."/>
            <person name="Smith M.E."/>
            <person name="James T.Y."/>
            <person name="Grigoriev I.V."/>
        </authorList>
    </citation>
    <scope>NUCLEOTIDE SEQUENCE [LARGE SCALE GENOMIC DNA]</scope>
    <source>
        <strain evidence="5">RSA 1356</strain>
    </source>
</reference>
<dbReference type="EMBL" id="KZ993017">
    <property type="protein sequence ID" value="RKP05844.1"/>
    <property type="molecule type" value="Genomic_DNA"/>
</dbReference>
<dbReference type="Pfam" id="PF12937">
    <property type="entry name" value="F-box-like"/>
    <property type="match status" value="1"/>
</dbReference>
<dbReference type="InterPro" id="IPR036047">
    <property type="entry name" value="F-box-like_dom_sf"/>
</dbReference>
<feature type="domain" description="F-box" evidence="2">
    <location>
        <begin position="109"/>
        <end position="151"/>
    </location>
</feature>
<proteinExistence type="predicted"/>
<dbReference type="PANTHER" id="PTHR13318:SF190">
    <property type="entry name" value="PARTNER OF PAIRED, ISOFORM B"/>
    <property type="match status" value="1"/>
</dbReference>
<keyword evidence="5" id="KW-1185">Reference proteome</keyword>
<evidence type="ECO:0000313" key="5">
    <source>
        <dbReference type="Proteomes" id="UP000271241"/>
    </source>
</evidence>
<dbReference type="InterPro" id="IPR001810">
    <property type="entry name" value="F-box_dom"/>
</dbReference>
<dbReference type="GO" id="GO:0031146">
    <property type="term" value="P:SCF-dependent proteasomal ubiquitin-dependent protein catabolic process"/>
    <property type="evidence" value="ECO:0007669"/>
    <property type="project" value="TreeGrafter"/>
</dbReference>
<dbReference type="SMART" id="SM00367">
    <property type="entry name" value="LRR_CC"/>
    <property type="match status" value="6"/>
</dbReference>
<dbReference type="OrthoDB" id="421226at2759"/>
<dbReference type="GO" id="GO:0019005">
    <property type="term" value="C:SCF ubiquitin ligase complex"/>
    <property type="evidence" value="ECO:0007669"/>
    <property type="project" value="TreeGrafter"/>
</dbReference>